<dbReference type="PATRIC" id="fig|47311.3.peg.197"/>
<dbReference type="InterPro" id="IPR008571">
    <property type="entry name" value="HerA-like"/>
</dbReference>
<feature type="domain" description="Helicase HerA central" evidence="6">
    <location>
        <begin position="121"/>
        <end position="334"/>
    </location>
</feature>
<comment type="catalytic activity">
    <reaction evidence="4">
        <text>ATP + H2O = ADP + phosphate + H(+)</text>
        <dbReference type="Rhea" id="RHEA:13065"/>
        <dbReference type="ChEBI" id="CHEBI:15377"/>
        <dbReference type="ChEBI" id="CHEBI:15378"/>
        <dbReference type="ChEBI" id="CHEBI:30616"/>
        <dbReference type="ChEBI" id="CHEBI:43474"/>
        <dbReference type="ChEBI" id="CHEBI:456216"/>
        <dbReference type="EC" id="5.6.2.4"/>
    </reaction>
</comment>
<dbReference type="InterPro" id="IPR027417">
    <property type="entry name" value="P-loop_NTPase"/>
</dbReference>
<evidence type="ECO:0000313" key="8">
    <source>
        <dbReference type="EMBL" id="KZX17505.1"/>
    </source>
</evidence>
<dbReference type="SUPFAM" id="SSF52540">
    <property type="entry name" value="P-loop containing nucleoside triphosphate hydrolases"/>
    <property type="match status" value="1"/>
</dbReference>
<dbReference type="Pfam" id="PF01935">
    <property type="entry name" value="DUF87"/>
    <property type="match status" value="1"/>
</dbReference>
<name>A0A166FBL6_9EURY</name>
<feature type="domain" description="Helicase HerA barrel" evidence="7">
    <location>
        <begin position="3"/>
        <end position="87"/>
    </location>
</feature>
<evidence type="ECO:0000259" key="7">
    <source>
        <dbReference type="Pfam" id="PF09378"/>
    </source>
</evidence>
<evidence type="ECO:0000313" key="9">
    <source>
        <dbReference type="Proteomes" id="UP000077275"/>
    </source>
</evidence>
<feature type="region of interest" description="Disordered" evidence="5">
    <location>
        <begin position="493"/>
        <end position="512"/>
    </location>
</feature>
<dbReference type="Gene3D" id="3.40.50.300">
    <property type="entry name" value="P-loop containing nucleotide triphosphate hydrolases"/>
    <property type="match status" value="2"/>
</dbReference>
<dbReference type="RefSeq" id="WP_067257591.1">
    <property type="nucleotide sequence ID" value="NZ_LWMW01000033.1"/>
</dbReference>
<evidence type="ECO:0000256" key="5">
    <source>
        <dbReference type="SAM" id="MobiDB-lite"/>
    </source>
</evidence>
<organism evidence="8 9">
    <name type="scientific">Methanobrevibacter cuticularis</name>
    <dbReference type="NCBI Taxonomy" id="47311"/>
    <lineage>
        <taxon>Archaea</taxon>
        <taxon>Methanobacteriati</taxon>
        <taxon>Methanobacteriota</taxon>
        <taxon>Methanomada group</taxon>
        <taxon>Methanobacteria</taxon>
        <taxon>Methanobacteriales</taxon>
        <taxon>Methanobacteriaceae</taxon>
        <taxon>Methanobrevibacter</taxon>
    </lineage>
</organism>
<dbReference type="InterPro" id="IPR002789">
    <property type="entry name" value="HerA_central"/>
</dbReference>
<evidence type="ECO:0000256" key="2">
    <source>
        <dbReference type="ARBA" id="ARBA00034617"/>
    </source>
</evidence>
<protein>
    <submittedName>
        <fullName evidence="8">AAA-like domain protein</fullName>
    </submittedName>
</protein>
<accession>A0A166FBL6</accession>
<proteinExistence type="inferred from homology"/>
<comment type="caution">
    <text evidence="8">The sequence shown here is derived from an EMBL/GenBank/DDBJ whole genome shotgun (WGS) entry which is preliminary data.</text>
</comment>
<dbReference type="GO" id="GO:0043139">
    <property type="term" value="F:5'-3' DNA helicase activity"/>
    <property type="evidence" value="ECO:0007669"/>
    <property type="project" value="UniProtKB-EC"/>
</dbReference>
<sequence length="512" mass="57361">MIIGRCIGETSLVDVGFISKEMPKVGEYVSLNYDGKTILGMIESLVRGSVSLNGDIYDPNTIEKIREIEGDDFYIKGKVRILGDIDDNLRIPRTPAPPGTEIKLADESILKEVFQVDNSLKIGHLISQENVEVNVDINKMVSRHLAILAMTGAGKSNTVSVLIDGLLECNGCMLIFDMHSEYVGAEFNNGEVNIIDPIINPLYMSFAEIKGLANIPSSAYIQERYFREAYKDASNLAKEGKTDSRDFIEIMRSILQKWFDKEMFRNKELSGADKNKVMDVINKVDDLQTKYYSLLNINAGNILSQIQPGKANVLNLGQTDESAAEVIVSHVLRNALTSRKAFMHNKKEDLYNKHLEFPVFFILEEAHILAPKSRSTNSKFWISRLAREGRKFGLGLCLVSQSPKSIDPDALSQANNMIILRLVEPQDQRHVQSASESLSEDLVNQLPSLNIGEAMILGLMAKVPTLVKIDEFKGRTHGDDIDIISAWKSKKEDDEKIVNEQEQEFRDLGGNY</sequence>
<keyword evidence="9" id="KW-1185">Reference proteome</keyword>
<evidence type="ECO:0000256" key="1">
    <source>
        <dbReference type="ARBA" id="ARBA00007816"/>
    </source>
</evidence>
<comment type="catalytic activity">
    <reaction evidence="2">
        <text>Couples ATP hydrolysis with the unwinding of duplex DNA by translocating in the 3'-5' direction.</text>
        <dbReference type="EC" id="5.6.2.4"/>
    </reaction>
</comment>
<comment type="similarity">
    <text evidence="1">Belongs to the HerA family.</text>
</comment>
<dbReference type="EMBL" id="LWMW01000033">
    <property type="protein sequence ID" value="KZX17505.1"/>
    <property type="molecule type" value="Genomic_DNA"/>
</dbReference>
<dbReference type="InterPro" id="IPR018538">
    <property type="entry name" value="HerA_barrel_dom"/>
</dbReference>
<dbReference type="Pfam" id="PF09378">
    <property type="entry name" value="HAS-barrel"/>
    <property type="match status" value="1"/>
</dbReference>
<dbReference type="PANTHER" id="PTHR42957:SF1">
    <property type="entry name" value="HELICASE MJ1565-RELATED"/>
    <property type="match status" value="1"/>
</dbReference>
<evidence type="ECO:0000256" key="4">
    <source>
        <dbReference type="ARBA" id="ARBA00048988"/>
    </source>
</evidence>
<evidence type="ECO:0000259" key="6">
    <source>
        <dbReference type="Pfam" id="PF01935"/>
    </source>
</evidence>
<evidence type="ECO:0000256" key="3">
    <source>
        <dbReference type="ARBA" id="ARBA00048954"/>
    </source>
</evidence>
<dbReference type="Proteomes" id="UP000077275">
    <property type="component" value="Unassembled WGS sequence"/>
</dbReference>
<comment type="catalytic activity">
    <reaction evidence="3">
        <text>ATP + H2O = ADP + phosphate + H(+)</text>
        <dbReference type="Rhea" id="RHEA:13065"/>
        <dbReference type="ChEBI" id="CHEBI:15377"/>
        <dbReference type="ChEBI" id="CHEBI:15378"/>
        <dbReference type="ChEBI" id="CHEBI:30616"/>
        <dbReference type="ChEBI" id="CHEBI:43474"/>
        <dbReference type="ChEBI" id="CHEBI:456216"/>
        <dbReference type="EC" id="5.6.2.3"/>
    </reaction>
</comment>
<dbReference type="OrthoDB" id="107033at2157"/>
<dbReference type="PANTHER" id="PTHR42957">
    <property type="entry name" value="HELICASE MJ1565-RELATED"/>
    <property type="match status" value="1"/>
</dbReference>
<gene>
    <name evidence="8" type="ORF">MBCUT_01800</name>
</gene>
<reference evidence="8 9" key="1">
    <citation type="submission" date="2016-04" db="EMBL/GenBank/DDBJ databases">
        <title>Genome sequence of Methanobrevibacter cuticularis DSM 11139.</title>
        <authorList>
            <person name="Poehlein A."/>
            <person name="Seedorf H."/>
            <person name="Daniel R."/>
        </authorList>
    </citation>
    <scope>NUCLEOTIDE SEQUENCE [LARGE SCALE GENOMIC DNA]</scope>
    <source>
        <strain evidence="8 9">DSM 11139</strain>
    </source>
</reference>
<dbReference type="GO" id="GO:0043138">
    <property type="term" value="F:3'-5' DNA helicase activity"/>
    <property type="evidence" value="ECO:0007669"/>
    <property type="project" value="UniProtKB-EC"/>
</dbReference>
<dbReference type="STRING" id="47311.MBCUT_01800"/>
<dbReference type="AlphaFoldDB" id="A0A166FBL6"/>